<dbReference type="SUPFAM" id="SSF53098">
    <property type="entry name" value="Ribonuclease H-like"/>
    <property type="match status" value="1"/>
</dbReference>
<dbReference type="InterPro" id="IPR018379">
    <property type="entry name" value="BEN_domain"/>
</dbReference>
<dbReference type="SUPFAM" id="SSF56042">
    <property type="entry name" value="PurM C-terminal domain-like"/>
    <property type="match status" value="1"/>
</dbReference>
<evidence type="ECO:0000256" key="3">
    <source>
        <dbReference type="ARBA" id="ARBA00022840"/>
    </source>
</evidence>
<dbReference type="NCBIfam" id="TIGR00476">
    <property type="entry name" value="selD"/>
    <property type="match status" value="1"/>
</dbReference>
<dbReference type="Gene3D" id="3.30.1330.10">
    <property type="entry name" value="PurM-like, N-terminal domain"/>
    <property type="match status" value="1"/>
</dbReference>
<keyword evidence="4" id="KW-0460">Magnesium</keyword>
<dbReference type="EMBL" id="JAINUG010000192">
    <property type="protein sequence ID" value="KAJ8388623.1"/>
    <property type="molecule type" value="Genomic_DNA"/>
</dbReference>
<dbReference type="PANTHER" id="PTHR10256:SF2">
    <property type="entry name" value="SELENIDE, WATER DIKINASE 1"/>
    <property type="match status" value="1"/>
</dbReference>
<keyword evidence="3" id="KW-0067">ATP-binding</keyword>
<dbReference type="Proteomes" id="UP001221898">
    <property type="component" value="Unassembled WGS sequence"/>
</dbReference>
<dbReference type="InterPro" id="IPR036676">
    <property type="entry name" value="PurM-like_C_sf"/>
</dbReference>
<dbReference type="GO" id="GO:0016260">
    <property type="term" value="P:selenocysteine biosynthetic process"/>
    <property type="evidence" value="ECO:0007669"/>
    <property type="project" value="TreeGrafter"/>
</dbReference>
<dbReference type="InterPro" id="IPR012337">
    <property type="entry name" value="RNaseH-like_sf"/>
</dbReference>
<evidence type="ECO:0000256" key="1">
    <source>
        <dbReference type="ARBA" id="ARBA00022723"/>
    </source>
</evidence>
<reference evidence="7" key="1">
    <citation type="journal article" date="2023" name="Science">
        <title>Genome structures resolve the early diversification of teleost fishes.</title>
        <authorList>
            <person name="Parey E."/>
            <person name="Louis A."/>
            <person name="Montfort J."/>
            <person name="Bouchez O."/>
            <person name="Roques C."/>
            <person name="Iampietro C."/>
            <person name="Lluch J."/>
            <person name="Castinel A."/>
            <person name="Donnadieu C."/>
            <person name="Desvignes T."/>
            <person name="Floi Bucao C."/>
            <person name="Jouanno E."/>
            <person name="Wen M."/>
            <person name="Mejri S."/>
            <person name="Dirks R."/>
            <person name="Jansen H."/>
            <person name="Henkel C."/>
            <person name="Chen W.J."/>
            <person name="Zahm M."/>
            <person name="Cabau C."/>
            <person name="Klopp C."/>
            <person name="Thompson A.W."/>
            <person name="Robinson-Rechavi M."/>
            <person name="Braasch I."/>
            <person name="Lecointre G."/>
            <person name="Bobe J."/>
            <person name="Postlethwait J.H."/>
            <person name="Berthelot C."/>
            <person name="Roest Crollius H."/>
            <person name="Guiguen Y."/>
        </authorList>
    </citation>
    <scope>NUCLEOTIDE SEQUENCE</scope>
    <source>
        <strain evidence="7">NC1722</strain>
    </source>
</reference>
<organism evidence="7 8">
    <name type="scientific">Aldrovandia affinis</name>
    <dbReference type="NCBI Taxonomy" id="143900"/>
    <lineage>
        <taxon>Eukaryota</taxon>
        <taxon>Metazoa</taxon>
        <taxon>Chordata</taxon>
        <taxon>Craniata</taxon>
        <taxon>Vertebrata</taxon>
        <taxon>Euteleostomi</taxon>
        <taxon>Actinopterygii</taxon>
        <taxon>Neopterygii</taxon>
        <taxon>Teleostei</taxon>
        <taxon>Notacanthiformes</taxon>
        <taxon>Halosauridae</taxon>
        <taxon>Aldrovandia</taxon>
    </lineage>
</organism>
<evidence type="ECO:0000259" key="6">
    <source>
        <dbReference type="PROSITE" id="PS51457"/>
    </source>
</evidence>
<dbReference type="GO" id="GO:0003677">
    <property type="term" value="F:DNA binding"/>
    <property type="evidence" value="ECO:0007669"/>
    <property type="project" value="InterPro"/>
</dbReference>
<feature type="compositionally biased region" description="Basic and acidic residues" evidence="5">
    <location>
        <begin position="758"/>
        <end position="770"/>
    </location>
</feature>
<dbReference type="GO" id="GO:0005524">
    <property type="term" value="F:ATP binding"/>
    <property type="evidence" value="ECO:0007669"/>
    <property type="project" value="UniProtKB-KW"/>
</dbReference>
<feature type="compositionally biased region" description="Basic and acidic residues" evidence="5">
    <location>
        <begin position="784"/>
        <end position="799"/>
    </location>
</feature>
<dbReference type="GO" id="GO:0004756">
    <property type="term" value="F:selenide, water dikinase activity"/>
    <property type="evidence" value="ECO:0007669"/>
    <property type="project" value="TreeGrafter"/>
</dbReference>
<evidence type="ECO:0000256" key="2">
    <source>
        <dbReference type="ARBA" id="ARBA00022741"/>
    </source>
</evidence>
<dbReference type="PROSITE" id="PS51457">
    <property type="entry name" value="BEN"/>
    <property type="match status" value="1"/>
</dbReference>
<sequence length="1460" mass="161259">MGNSLFHGVTGEKVRVRSIKEHAATTAHKSSDGALQARADPQGGALVSAFDRMDAAIKEKMVKLFNIAYFIAKEEASFTMFPKLVALHQTNGLDLGSTYSNDQACRIFITAIGSCLFEEVQQSLKSARFFSIMSDSSVDRSVKDQELIYCTYLQNGKPVNQLIQIVALDHANSQGILDAILAGLLKVGVGEGDLKKRLVGFGCDGASVMLGVNNGVTARLQRLCPSLVPIWCVSHRLELVALDSVKQVPQLQDLKQTLRAIHKHYTCSAKASRELEEISKAMEISIVRPGNTEGTRWLPHMSHALEALMRNYRPILIHFKNHTSDPNDKEASAAMKGRAKLVQQSLKQYKMLLFIHLMLDVLQELKQLSLLFQRDGLTLQIVSDGLQTTTLALVAMQLSRTNADDDTFNALKLRLTNSFCEFVSERFKSLETGVLKATSTLFDLSNWPEDTTDLATFGTAELNAFMEHFHPVLETCEDFESVEAARREWLDLKVLIARHYRHLDSQVLWQRLIQVPLEGAASSSTCSMKRIKSDWRSCLSNEMLNCLLQISVHGPPPQHYDSVKAALCRSASTGDEGMEIKKQITGMMRLLNDKAGRVYQRVGKEGENLKQEPQELELNWARPMGLSPEEPQLSDWTPELTFRPQVYGQYGTRSKTLKMLSTAKSALKANESFTWNSGVAKGPEPQHLRQCNVVTPVPGAAEPSCCMCNCKSTLQAILQELRSMRKLMQTQKGVQILAFLRRSGKAAGPGFSQPRPFTRSEEEAPQEEAHPQGGAAAGPSQQEGRARGRRDGRAVREEGEGVPGEVRARPARPRPALPADAPLAHCGLLRELPSAEPEVQLAADYDVYIPKSQLESILVNYTRSGSLLFRKLRKRGLNDNRKGLNQNIVGAIKAFTEKYCTVNRIERLPGPRDWVQILQDQIKLARRRLKRGNWAEAVDCEESLARASMTAVMESHALLGPPTQFLEEVDVIESSGEEDVGSLVKAQQLFPAMSVREAFNPESYELDKNFRLTRFTELKGTGCKVPQDVLQKLLEPLQDNHYQEDEQFLGAVMPRLGIGMDTCVIPLRHGGLSLVQTTDYIYPIVDDPYMMGRIACANVLSDLYAMGVTECDNMLMLLGSSNKLSDKERDKVMPLIIQGFKDASEEAGTSVTGGQTVLNPWILLGGVATAVCQPNEFIMPDNAVPGDVLVLTKPLGTQVAVAVHQWLDIPEKWNKIKLVVTQEDVELAYQEAMMNMARLNRTAVSTGTQVAHCSRGSKPDCVSPALTGSATKGWKLAPDAHVKGSTIFTLHTCSLSVLLRTSPGSRLLDPGPAARTWVHLSRGNIVAVYRGGLLICLPREQAARFCAEIKSPKYGEGHQAWIIGIVEKGNRTARIIDKPRIIETLTSWKRQETRPAVDAVRNGLPRSVPATVCAQQGDTLQRTGWKGNRAICVKGAVEAGMNAAVGTFQNRFTPLIAPLQ</sequence>
<accession>A0AAD7RR65</accession>
<dbReference type="GO" id="GO:0005737">
    <property type="term" value="C:cytoplasm"/>
    <property type="evidence" value="ECO:0007669"/>
    <property type="project" value="TreeGrafter"/>
</dbReference>
<dbReference type="Pfam" id="PF00586">
    <property type="entry name" value="AIRS"/>
    <property type="match status" value="1"/>
</dbReference>
<dbReference type="InterPro" id="IPR016188">
    <property type="entry name" value="PurM-like_N"/>
</dbReference>
<dbReference type="PANTHER" id="PTHR10256">
    <property type="entry name" value="SELENIDE, WATER DIKINASE"/>
    <property type="match status" value="1"/>
</dbReference>
<evidence type="ECO:0000313" key="7">
    <source>
        <dbReference type="EMBL" id="KAJ8388623.1"/>
    </source>
</evidence>
<keyword evidence="1" id="KW-0479">Metal-binding</keyword>
<dbReference type="InterPro" id="IPR004536">
    <property type="entry name" value="SPS/SelD"/>
</dbReference>
<proteinExistence type="predicted"/>
<name>A0AAD7RR65_9TELE</name>
<dbReference type="Gene3D" id="3.90.650.10">
    <property type="entry name" value="PurM-like C-terminal domain"/>
    <property type="match status" value="2"/>
</dbReference>
<protein>
    <recommendedName>
        <fullName evidence="6">BEN domain-containing protein</fullName>
    </recommendedName>
</protein>
<keyword evidence="8" id="KW-1185">Reference proteome</keyword>
<gene>
    <name evidence="7" type="ORF">AAFF_G00131880</name>
</gene>
<comment type="caution">
    <text evidence="7">The sequence shown here is derived from an EMBL/GenBank/DDBJ whole genome shotgun (WGS) entry which is preliminary data.</text>
</comment>
<feature type="domain" description="BEN" evidence="6">
    <location>
        <begin position="844"/>
        <end position="931"/>
    </location>
</feature>
<evidence type="ECO:0000256" key="5">
    <source>
        <dbReference type="SAM" id="MobiDB-lite"/>
    </source>
</evidence>
<dbReference type="InterPro" id="IPR036921">
    <property type="entry name" value="PurM-like_N_sf"/>
</dbReference>
<feature type="region of interest" description="Disordered" evidence="5">
    <location>
        <begin position="745"/>
        <end position="818"/>
    </location>
</feature>
<dbReference type="SUPFAM" id="SSF55326">
    <property type="entry name" value="PurM N-terminal domain-like"/>
    <property type="match status" value="1"/>
</dbReference>
<evidence type="ECO:0000313" key="8">
    <source>
        <dbReference type="Proteomes" id="UP001221898"/>
    </source>
</evidence>
<evidence type="ECO:0000256" key="4">
    <source>
        <dbReference type="ARBA" id="ARBA00022842"/>
    </source>
</evidence>
<keyword evidence="2" id="KW-0547">Nucleotide-binding</keyword>